<organism evidence="8 9">
    <name type="scientific">Aspergillus avenaceus</name>
    <dbReference type="NCBI Taxonomy" id="36643"/>
    <lineage>
        <taxon>Eukaryota</taxon>
        <taxon>Fungi</taxon>
        <taxon>Dikarya</taxon>
        <taxon>Ascomycota</taxon>
        <taxon>Pezizomycotina</taxon>
        <taxon>Eurotiomycetes</taxon>
        <taxon>Eurotiomycetidae</taxon>
        <taxon>Eurotiales</taxon>
        <taxon>Aspergillaceae</taxon>
        <taxon>Aspergillus</taxon>
        <taxon>Aspergillus subgen. Circumdati</taxon>
    </lineage>
</organism>
<feature type="domain" description="Ketopantoate reductase N-terminal" evidence="6">
    <location>
        <begin position="39"/>
        <end position="238"/>
    </location>
</feature>
<evidence type="ECO:0000256" key="2">
    <source>
        <dbReference type="ARBA" id="ARBA00013014"/>
    </source>
</evidence>
<dbReference type="GO" id="GO:0008677">
    <property type="term" value="F:2-dehydropantoate 2-reductase activity"/>
    <property type="evidence" value="ECO:0007669"/>
    <property type="project" value="UniProtKB-EC"/>
</dbReference>
<dbReference type="EC" id="1.1.1.169" evidence="2"/>
<keyword evidence="3" id="KW-0521">NADP</keyword>
<dbReference type="NCBIfam" id="TIGR00745">
    <property type="entry name" value="apbA_panE"/>
    <property type="match status" value="1"/>
</dbReference>
<evidence type="ECO:0000313" key="8">
    <source>
        <dbReference type="EMBL" id="KAE8151935.1"/>
    </source>
</evidence>
<name>A0A5N6U031_ASPAV</name>
<dbReference type="SUPFAM" id="SSF48179">
    <property type="entry name" value="6-phosphogluconate dehydrogenase C-terminal domain-like"/>
    <property type="match status" value="1"/>
</dbReference>
<comment type="similarity">
    <text evidence="1">Belongs to the ketopantoate reductase family.</text>
</comment>
<feature type="domain" description="Ketopantoate reductase C-terminal" evidence="7">
    <location>
        <begin position="279"/>
        <end position="408"/>
    </location>
</feature>
<dbReference type="InterPro" id="IPR013328">
    <property type="entry name" value="6PGD_dom2"/>
</dbReference>
<dbReference type="GO" id="GO:0015940">
    <property type="term" value="P:pantothenate biosynthetic process"/>
    <property type="evidence" value="ECO:0007669"/>
    <property type="project" value="InterPro"/>
</dbReference>
<dbReference type="PANTHER" id="PTHR43765:SF2">
    <property type="entry name" value="2-DEHYDROPANTOATE 2-REDUCTASE"/>
    <property type="match status" value="1"/>
</dbReference>
<evidence type="ECO:0000256" key="1">
    <source>
        <dbReference type="ARBA" id="ARBA00007870"/>
    </source>
</evidence>
<dbReference type="Pfam" id="PF08546">
    <property type="entry name" value="ApbA_C"/>
    <property type="match status" value="1"/>
</dbReference>
<sequence>MSANSDACPGPTIRFLATWHQDADELSKDSGKRRLSGRIHILGLGNVGSFVAHSLASRPSPPPVTLLLHNSNLYQSWLQRKKCIEITTNELDDIKTGFDVNVFNDQTWHSVPYWNKDGTAENSNNEISTMAQDVDADEALAQSAQNDERIECLVVAVKAPVTVAALKSVKHRLTPDSTVLFLQNGMGTIDEVNDQVFPDPRNRPHYMCGIMSHGLLHRKEPFQVAHTGVGTTILGSIPPINTLSSVDRDIDWAPSTKYLMRTLTLTPPLVAVAETPTALRLYQLEKLAMNSVINPLTAIMGCKNGELLYNYSFTRIMRLLLIEISSVICALPELQGVPGIESRFSPERLRMMVTQLANKTAANNSSMLQDIKSRKQTEIEYMNGYIVRRGEELGIKCMVNYTIKHLVLARSLQAKNKESAAVPIDLL</sequence>
<dbReference type="Proteomes" id="UP000325780">
    <property type="component" value="Unassembled WGS sequence"/>
</dbReference>
<dbReference type="InterPro" id="IPR003710">
    <property type="entry name" value="ApbA"/>
</dbReference>
<evidence type="ECO:0000256" key="5">
    <source>
        <dbReference type="ARBA" id="ARBA00032024"/>
    </source>
</evidence>
<dbReference type="InterPro" id="IPR008927">
    <property type="entry name" value="6-PGluconate_DH-like_C_sf"/>
</dbReference>
<gene>
    <name evidence="8" type="ORF">BDV25DRAFT_152004</name>
</gene>
<evidence type="ECO:0000259" key="6">
    <source>
        <dbReference type="Pfam" id="PF02558"/>
    </source>
</evidence>
<dbReference type="PANTHER" id="PTHR43765">
    <property type="entry name" value="2-DEHYDROPANTOATE 2-REDUCTASE-RELATED"/>
    <property type="match status" value="1"/>
</dbReference>
<keyword evidence="4" id="KW-0560">Oxidoreductase</keyword>
<protein>
    <recommendedName>
        <fullName evidence="2">2-dehydropantoate 2-reductase</fullName>
        <ecNumber evidence="2">1.1.1.169</ecNumber>
    </recommendedName>
    <alternativeName>
        <fullName evidence="5">Ketopantoate reductase</fullName>
    </alternativeName>
</protein>
<evidence type="ECO:0000259" key="7">
    <source>
        <dbReference type="Pfam" id="PF08546"/>
    </source>
</evidence>
<evidence type="ECO:0000256" key="4">
    <source>
        <dbReference type="ARBA" id="ARBA00023002"/>
    </source>
</evidence>
<dbReference type="Pfam" id="PF02558">
    <property type="entry name" value="ApbA"/>
    <property type="match status" value="1"/>
</dbReference>
<dbReference type="AlphaFoldDB" id="A0A5N6U031"/>
<dbReference type="Gene3D" id="3.40.50.720">
    <property type="entry name" value="NAD(P)-binding Rossmann-like Domain"/>
    <property type="match status" value="1"/>
</dbReference>
<evidence type="ECO:0000256" key="3">
    <source>
        <dbReference type="ARBA" id="ARBA00022857"/>
    </source>
</evidence>
<dbReference type="InterPro" id="IPR036291">
    <property type="entry name" value="NAD(P)-bd_dom_sf"/>
</dbReference>
<keyword evidence="9" id="KW-1185">Reference proteome</keyword>
<dbReference type="InterPro" id="IPR050838">
    <property type="entry name" value="Ketopantoate_reductase"/>
</dbReference>
<dbReference type="InterPro" id="IPR013752">
    <property type="entry name" value="KPA_reductase"/>
</dbReference>
<dbReference type="FunFam" id="1.10.1040.10:FF:000038">
    <property type="entry name" value="Probable 2-dehydropantoate 2-reductase"/>
    <property type="match status" value="1"/>
</dbReference>
<dbReference type="EMBL" id="ML742062">
    <property type="protein sequence ID" value="KAE8151935.1"/>
    <property type="molecule type" value="Genomic_DNA"/>
</dbReference>
<accession>A0A5N6U031</accession>
<proteinExistence type="inferred from homology"/>
<dbReference type="InterPro" id="IPR013332">
    <property type="entry name" value="KPR_N"/>
</dbReference>
<dbReference type="Gene3D" id="1.10.1040.10">
    <property type="entry name" value="N-(1-d-carboxylethyl)-l-norvaline Dehydrogenase, domain 2"/>
    <property type="match status" value="1"/>
</dbReference>
<dbReference type="GO" id="GO:0050661">
    <property type="term" value="F:NADP binding"/>
    <property type="evidence" value="ECO:0007669"/>
    <property type="project" value="TreeGrafter"/>
</dbReference>
<evidence type="ECO:0000313" key="9">
    <source>
        <dbReference type="Proteomes" id="UP000325780"/>
    </source>
</evidence>
<reference evidence="8 9" key="1">
    <citation type="submission" date="2019-04" db="EMBL/GenBank/DDBJ databases">
        <title>Friends and foes A comparative genomics study of 23 Aspergillus species from section Flavi.</title>
        <authorList>
            <consortium name="DOE Joint Genome Institute"/>
            <person name="Kjaerbolling I."/>
            <person name="Vesth T."/>
            <person name="Frisvad J.C."/>
            <person name="Nybo J.L."/>
            <person name="Theobald S."/>
            <person name="Kildgaard S."/>
            <person name="Isbrandt T."/>
            <person name="Kuo A."/>
            <person name="Sato A."/>
            <person name="Lyhne E.K."/>
            <person name="Kogle M.E."/>
            <person name="Wiebenga A."/>
            <person name="Kun R.S."/>
            <person name="Lubbers R.J."/>
            <person name="Makela M.R."/>
            <person name="Barry K."/>
            <person name="Chovatia M."/>
            <person name="Clum A."/>
            <person name="Daum C."/>
            <person name="Haridas S."/>
            <person name="He G."/>
            <person name="LaButti K."/>
            <person name="Lipzen A."/>
            <person name="Mondo S."/>
            <person name="Riley R."/>
            <person name="Salamov A."/>
            <person name="Simmons B.A."/>
            <person name="Magnuson J.K."/>
            <person name="Henrissat B."/>
            <person name="Mortensen U.H."/>
            <person name="Larsen T.O."/>
            <person name="Devries R.P."/>
            <person name="Grigoriev I.V."/>
            <person name="Machida M."/>
            <person name="Baker S.E."/>
            <person name="Andersen M.R."/>
        </authorList>
    </citation>
    <scope>NUCLEOTIDE SEQUENCE [LARGE SCALE GENOMIC DNA]</scope>
    <source>
        <strain evidence="8 9">IBT 18842</strain>
    </source>
</reference>
<dbReference type="SUPFAM" id="SSF51735">
    <property type="entry name" value="NAD(P)-binding Rossmann-fold domains"/>
    <property type="match status" value="1"/>
</dbReference>
<dbReference type="GO" id="GO:0005739">
    <property type="term" value="C:mitochondrion"/>
    <property type="evidence" value="ECO:0007669"/>
    <property type="project" value="TreeGrafter"/>
</dbReference>
<dbReference type="OrthoDB" id="73846at2759"/>